<evidence type="ECO:0000313" key="2">
    <source>
        <dbReference type="EMBL" id="UVQ95074.1"/>
    </source>
</evidence>
<feature type="compositionally biased region" description="Low complexity" evidence="1">
    <location>
        <begin position="109"/>
        <end position="132"/>
    </location>
</feature>
<organism evidence="2 3">
    <name type="scientific">Bacteroides caccae</name>
    <dbReference type="NCBI Taxonomy" id="47678"/>
    <lineage>
        <taxon>Bacteria</taxon>
        <taxon>Pseudomonadati</taxon>
        <taxon>Bacteroidota</taxon>
        <taxon>Bacteroidia</taxon>
        <taxon>Bacteroidales</taxon>
        <taxon>Bacteroidaceae</taxon>
        <taxon>Bacteroides</taxon>
    </lineage>
</organism>
<name>A0AA94Y4P0_9BACE</name>
<dbReference type="AlphaFoldDB" id="A0AA94Y4P0"/>
<gene>
    <name evidence="2" type="ORF">NXW23_11630</name>
</gene>
<dbReference type="InterPro" id="IPR021474">
    <property type="entry name" value="DUF3127"/>
</dbReference>
<sequence length="150" mass="16853">MANQITGRIIEIRQTVQIPSKNGGSPFTKREFILDATTYDPYTGERSEYENIIPLEFSGDKCAELDRYKNDDVVTVSFALQGRSWTNQDGELKRMASIRCYKIEGRGGVSQSQQTTSVQQPAAQPTYQQQPQNFPLPVDANGNVKDDLPF</sequence>
<evidence type="ECO:0000313" key="3">
    <source>
        <dbReference type="Proteomes" id="UP001060260"/>
    </source>
</evidence>
<dbReference type="Pfam" id="PF11325">
    <property type="entry name" value="DUF3127"/>
    <property type="match status" value="1"/>
</dbReference>
<protein>
    <submittedName>
        <fullName evidence="2">DUF3127 domain-containing protein</fullName>
    </submittedName>
</protein>
<feature type="region of interest" description="Disordered" evidence="1">
    <location>
        <begin position="106"/>
        <end position="150"/>
    </location>
</feature>
<dbReference type="SUPFAM" id="SSF50249">
    <property type="entry name" value="Nucleic acid-binding proteins"/>
    <property type="match status" value="1"/>
</dbReference>
<proteinExistence type="predicted"/>
<accession>A0AA94Y4P0</accession>
<dbReference type="InterPro" id="IPR012340">
    <property type="entry name" value="NA-bd_OB-fold"/>
</dbReference>
<dbReference type="Proteomes" id="UP001060260">
    <property type="component" value="Chromosome"/>
</dbReference>
<dbReference type="EMBL" id="CP103166">
    <property type="protein sequence ID" value="UVQ95074.1"/>
    <property type="molecule type" value="Genomic_DNA"/>
</dbReference>
<evidence type="ECO:0000256" key="1">
    <source>
        <dbReference type="SAM" id="MobiDB-lite"/>
    </source>
</evidence>
<reference evidence="2" key="1">
    <citation type="submission" date="2022-08" db="EMBL/GenBank/DDBJ databases">
        <title>Genome Sequencing of Bacteroides fragilis Group Isolates with Nanopore Technology.</title>
        <authorList>
            <person name="Tisza M.J."/>
            <person name="Smith D."/>
            <person name="Dekker J.P."/>
        </authorList>
    </citation>
    <scope>NUCLEOTIDE SEQUENCE</scope>
    <source>
        <strain evidence="2">BFG-474</strain>
    </source>
</reference>
<dbReference type="Gene3D" id="2.40.50.140">
    <property type="entry name" value="Nucleic acid-binding proteins"/>
    <property type="match status" value="1"/>
</dbReference>